<gene>
    <name evidence="1" type="ORF">AMORRO_LOCUS14878</name>
</gene>
<reference evidence="1" key="1">
    <citation type="submission" date="2021-06" db="EMBL/GenBank/DDBJ databases">
        <authorList>
            <person name="Kallberg Y."/>
            <person name="Tangrot J."/>
            <person name="Rosling A."/>
        </authorList>
    </citation>
    <scope>NUCLEOTIDE SEQUENCE</scope>
    <source>
        <strain evidence="1">CL551</strain>
    </source>
</reference>
<comment type="caution">
    <text evidence="1">The sequence shown here is derived from an EMBL/GenBank/DDBJ whole genome shotgun (WGS) entry which is preliminary data.</text>
</comment>
<accession>A0A9N9NL24</accession>
<proteinExistence type="predicted"/>
<name>A0A9N9NL24_9GLOM</name>
<sequence>MTVPLPELCLREVFGFLADDENESNLSRKQNIFSCILTNRYWCQTAVSFLWSDPFSINLRPEKAELLIDTYVANFSHKELEILNISHFESYAPPTFDYVLFIRTLVVSGMIETTSRWLRRKAITAEECPIIDTLSRHILRRASNIKHIVSNSLLNLFSVSDATNFMNLTELTGFGEGAPGIYASAAEVAKNIRILRFALTNNYSVTPTTVNDIASL</sequence>
<organism evidence="1 2">
    <name type="scientific">Acaulospora morrowiae</name>
    <dbReference type="NCBI Taxonomy" id="94023"/>
    <lineage>
        <taxon>Eukaryota</taxon>
        <taxon>Fungi</taxon>
        <taxon>Fungi incertae sedis</taxon>
        <taxon>Mucoromycota</taxon>
        <taxon>Glomeromycotina</taxon>
        <taxon>Glomeromycetes</taxon>
        <taxon>Diversisporales</taxon>
        <taxon>Acaulosporaceae</taxon>
        <taxon>Acaulospora</taxon>
    </lineage>
</organism>
<keyword evidence="2" id="KW-1185">Reference proteome</keyword>
<evidence type="ECO:0000313" key="2">
    <source>
        <dbReference type="Proteomes" id="UP000789342"/>
    </source>
</evidence>
<feature type="non-terminal residue" evidence="1">
    <location>
        <position position="216"/>
    </location>
</feature>
<dbReference type="OrthoDB" id="2349796at2759"/>
<dbReference type="Proteomes" id="UP000789342">
    <property type="component" value="Unassembled WGS sequence"/>
</dbReference>
<dbReference type="AlphaFoldDB" id="A0A9N9NL24"/>
<evidence type="ECO:0000313" key="1">
    <source>
        <dbReference type="EMBL" id="CAG8743469.1"/>
    </source>
</evidence>
<protein>
    <submittedName>
        <fullName evidence="1">2190_t:CDS:1</fullName>
    </submittedName>
</protein>
<dbReference type="EMBL" id="CAJVPV010031752">
    <property type="protein sequence ID" value="CAG8743469.1"/>
    <property type="molecule type" value="Genomic_DNA"/>
</dbReference>